<feature type="transmembrane region" description="Helical" evidence="1">
    <location>
        <begin position="170"/>
        <end position="189"/>
    </location>
</feature>
<keyword evidence="1" id="KW-0812">Transmembrane</keyword>
<reference evidence="4" key="1">
    <citation type="journal article" date="2019" name="Int. J. Syst. Evol. Microbiol.">
        <title>The Global Catalogue of Microorganisms (GCM) 10K type strain sequencing project: providing services to taxonomists for standard genome sequencing and annotation.</title>
        <authorList>
            <consortium name="The Broad Institute Genomics Platform"/>
            <consortium name="The Broad Institute Genome Sequencing Center for Infectious Disease"/>
            <person name="Wu L."/>
            <person name="Ma J."/>
        </authorList>
    </citation>
    <scope>NUCLEOTIDE SEQUENCE [LARGE SCALE GENOMIC DNA]</scope>
    <source>
        <strain evidence="4">JCM 3369</strain>
    </source>
</reference>
<evidence type="ECO:0000256" key="1">
    <source>
        <dbReference type="SAM" id="Phobius"/>
    </source>
</evidence>
<evidence type="ECO:0000313" key="3">
    <source>
        <dbReference type="EMBL" id="MFD1694584.1"/>
    </source>
</evidence>
<keyword evidence="2" id="KW-0732">Signal</keyword>
<organism evidence="3 4">
    <name type="scientific">Roseibium aestuarii</name>
    <dbReference type="NCBI Taxonomy" id="2600299"/>
    <lineage>
        <taxon>Bacteria</taxon>
        <taxon>Pseudomonadati</taxon>
        <taxon>Pseudomonadota</taxon>
        <taxon>Alphaproteobacteria</taxon>
        <taxon>Hyphomicrobiales</taxon>
        <taxon>Stappiaceae</taxon>
        <taxon>Roseibium</taxon>
    </lineage>
</organism>
<name>A0ABW4JR96_9HYPH</name>
<dbReference type="Proteomes" id="UP001597327">
    <property type="component" value="Unassembled WGS sequence"/>
</dbReference>
<dbReference type="RefSeq" id="WP_149891581.1">
    <property type="nucleotide sequence ID" value="NZ_JBHUFA010000001.1"/>
</dbReference>
<protein>
    <submittedName>
        <fullName evidence="3">PEP-CTERM sorting domain-containing protein</fullName>
    </submittedName>
</protein>
<accession>A0ABW4JR96</accession>
<feature type="signal peptide" evidence="2">
    <location>
        <begin position="1"/>
        <end position="23"/>
    </location>
</feature>
<gene>
    <name evidence="3" type="ORF">ACFSC7_03590</name>
</gene>
<keyword evidence="1" id="KW-1133">Transmembrane helix</keyword>
<feature type="chain" id="PRO_5045929624" evidence="2">
    <location>
        <begin position="24"/>
        <end position="203"/>
    </location>
</feature>
<keyword evidence="4" id="KW-1185">Reference proteome</keyword>
<proteinExistence type="predicted"/>
<keyword evidence="1" id="KW-0472">Membrane</keyword>
<evidence type="ECO:0000256" key="2">
    <source>
        <dbReference type="SAM" id="SignalP"/>
    </source>
</evidence>
<comment type="caution">
    <text evidence="3">The sequence shown here is derived from an EMBL/GenBank/DDBJ whole genome shotgun (WGS) entry which is preliminary data.</text>
</comment>
<sequence length="203" mass="20570">MNLKTLVAASAVMLSLGAGSASAATFTYDYTGGATNASGPSLGCAAGGLLNVGCSVTFNSDGLGVYGAPDTQPDQIDGNPILSSETLRFDFGFDRSWDSILFGRWDSNDDLTVTWDGGSATWGPGVAALLDLGGIVSSFLEITATGTFFADGIIFGNDSFTAAQINVSSVPVPAALPLMAGGLGLLGLVGRRRKRSASTEVAA</sequence>
<evidence type="ECO:0000313" key="4">
    <source>
        <dbReference type="Proteomes" id="UP001597327"/>
    </source>
</evidence>
<dbReference type="EMBL" id="JBHUFA010000001">
    <property type="protein sequence ID" value="MFD1694584.1"/>
    <property type="molecule type" value="Genomic_DNA"/>
</dbReference>